<evidence type="ECO:0000313" key="2">
    <source>
        <dbReference type="EMBL" id="CAD8130268.1"/>
    </source>
</evidence>
<comment type="caution">
    <text evidence="2">The sequence shown here is derived from an EMBL/GenBank/DDBJ whole genome shotgun (WGS) entry which is preliminary data.</text>
</comment>
<keyword evidence="1" id="KW-0472">Membrane</keyword>
<dbReference type="Proteomes" id="UP000692954">
    <property type="component" value="Unassembled WGS sequence"/>
</dbReference>
<proteinExistence type="predicted"/>
<gene>
    <name evidence="2" type="ORF">PSON_ATCC_30995.1.T2730004</name>
</gene>
<keyword evidence="3" id="KW-1185">Reference proteome</keyword>
<sequence>MESNPKKFKDDMEPQYNFILKEEQKTEPTFMEGNQQKEQNQQQGTTNASEFKRVLFLLIMMILDYLQHLLYKPILFRVVCLKKIISLAINQVDKTRVNINKLVLLNNNNKNNKIKNKLIHKIRSHHKNLNLIIIIIKVSEIKEMHLLEL</sequence>
<dbReference type="EMBL" id="CAJJDN010000273">
    <property type="protein sequence ID" value="CAD8130268.1"/>
    <property type="molecule type" value="Genomic_DNA"/>
</dbReference>
<keyword evidence="1" id="KW-0812">Transmembrane</keyword>
<evidence type="ECO:0000313" key="3">
    <source>
        <dbReference type="Proteomes" id="UP000692954"/>
    </source>
</evidence>
<accession>A0A8S1RPZ0</accession>
<feature type="transmembrane region" description="Helical" evidence="1">
    <location>
        <begin position="54"/>
        <end position="71"/>
    </location>
</feature>
<reference evidence="2" key="1">
    <citation type="submission" date="2021-01" db="EMBL/GenBank/DDBJ databases">
        <authorList>
            <consortium name="Genoscope - CEA"/>
            <person name="William W."/>
        </authorList>
    </citation>
    <scope>NUCLEOTIDE SEQUENCE</scope>
</reference>
<keyword evidence="1" id="KW-1133">Transmembrane helix</keyword>
<organism evidence="2 3">
    <name type="scientific">Paramecium sonneborni</name>
    <dbReference type="NCBI Taxonomy" id="65129"/>
    <lineage>
        <taxon>Eukaryota</taxon>
        <taxon>Sar</taxon>
        <taxon>Alveolata</taxon>
        <taxon>Ciliophora</taxon>
        <taxon>Intramacronucleata</taxon>
        <taxon>Oligohymenophorea</taxon>
        <taxon>Peniculida</taxon>
        <taxon>Parameciidae</taxon>
        <taxon>Paramecium</taxon>
    </lineage>
</organism>
<protein>
    <recommendedName>
        <fullName evidence="4">Transmembrane protein</fullName>
    </recommendedName>
</protein>
<name>A0A8S1RPZ0_9CILI</name>
<evidence type="ECO:0008006" key="4">
    <source>
        <dbReference type="Google" id="ProtNLM"/>
    </source>
</evidence>
<dbReference type="AlphaFoldDB" id="A0A8S1RPZ0"/>
<evidence type="ECO:0000256" key="1">
    <source>
        <dbReference type="SAM" id="Phobius"/>
    </source>
</evidence>